<protein>
    <submittedName>
        <fullName evidence="1">Uncharacterized protein</fullName>
    </submittedName>
</protein>
<dbReference type="Proteomes" id="UP000233553">
    <property type="component" value="Unassembled WGS sequence"/>
</dbReference>
<accession>A0A2N0WEU0</accession>
<dbReference type="EMBL" id="PISJ01000013">
    <property type="protein sequence ID" value="PKF33399.1"/>
    <property type="molecule type" value="Genomic_DNA"/>
</dbReference>
<evidence type="ECO:0000313" key="2">
    <source>
        <dbReference type="Proteomes" id="UP000233553"/>
    </source>
</evidence>
<organism evidence="1 2">
    <name type="scientific">Acinetobacter proteolyticus</name>
    <dbReference type="NCBI Taxonomy" id="1776741"/>
    <lineage>
        <taxon>Bacteria</taxon>
        <taxon>Pseudomonadati</taxon>
        <taxon>Pseudomonadota</taxon>
        <taxon>Gammaproteobacteria</taxon>
        <taxon>Moraxellales</taxon>
        <taxon>Moraxellaceae</taxon>
        <taxon>Acinetobacter</taxon>
    </lineage>
</organism>
<comment type="caution">
    <text evidence="1">The sequence shown here is derived from an EMBL/GenBank/DDBJ whole genome shotgun (WGS) entry which is preliminary data.</text>
</comment>
<sequence length="229" mass="25993">MSDLNIHNSIAGLESFKSIESVLDMIYVNKILMNPTDNFYQSDRTFLSHLKQLLETKSELNDDEKNNFLEIFLTNQLYATTVQIHSLADLVAQLIFELRLVTLQRGGVDLTIDNICYRDVKQALEAETTGIYTNLLSKLTCFETDEFKYFATLSNAFKHKYIPLTNQAGHGITGELFESGFQVDTFVARERGTERLVAAAFLPEIIAKFDSFKSQIDQVIVELNLIVST</sequence>
<name>A0A2N0WEU0_9GAMM</name>
<reference evidence="1 2" key="1">
    <citation type="submission" date="2017-12" db="EMBL/GenBank/DDBJ databases">
        <title>Draft Genome sequences of multiple microbial strains isolated from spacecraft associated surfaces.</title>
        <authorList>
            <person name="Seuylemezian A."/>
            <person name="Vaishampayan P."/>
            <person name="Venkateswaran K."/>
        </authorList>
    </citation>
    <scope>NUCLEOTIDE SEQUENCE [LARGE SCALE GENOMIC DNA]</scope>
    <source>
        <strain evidence="1 2">2P01AA</strain>
    </source>
</reference>
<dbReference type="AlphaFoldDB" id="A0A2N0WEU0"/>
<dbReference type="RefSeq" id="WP_101236575.1">
    <property type="nucleotide sequence ID" value="NZ_PISJ01000013.1"/>
</dbReference>
<gene>
    <name evidence="1" type="ORF">CW311_11385</name>
</gene>
<evidence type="ECO:0000313" key="1">
    <source>
        <dbReference type="EMBL" id="PKF33399.1"/>
    </source>
</evidence>
<proteinExistence type="predicted"/>